<dbReference type="InterPro" id="IPR022398">
    <property type="entry name" value="Peptidase_S8_His-AS"/>
</dbReference>
<feature type="signal peptide" evidence="11">
    <location>
        <begin position="1"/>
        <end position="27"/>
    </location>
</feature>
<gene>
    <name evidence="13" type="ORF">ACFSVM_12715</name>
</gene>
<dbReference type="Gene3D" id="2.60.40.680">
    <property type="match status" value="1"/>
</dbReference>
<comment type="similarity">
    <text evidence="1 8 9">Belongs to the peptidase S8 family.</text>
</comment>
<evidence type="ECO:0000256" key="5">
    <source>
        <dbReference type="ARBA" id="ARBA00022729"/>
    </source>
</evidence>
<dbReference type="InterPro" id="IPR034213">
    <property type="entry name" value="S8_Vpr-like"/>
</dbReference>
<comment type="caution">
    <text evidence="13">The sequence shown here is derived from an EMBL/GenBank/DDBJ whole genome shotgun (WGS) entry which is preliminary data.</text>
</comment>
<dbReference type="CDD" id="cd14254">
    <property type="entry name" value="Dockerin_II"/>
    <property type="match status" value="1"/>
</dbReference>
<feature type="domain" description="Dockerin" evidence="12">
    <location>
        <begin position="1257"/>
        <end position="1320"/>
    </location>
</feature>
<dbReference type="InterPro" id="IPR013784">
    <property type="entry name" value="Carb-bd-like_fold"/>
</dbReference>
<keyword evidence="5 11" id="KW-0732">Signal</keyword>
<dbReference type="InterPro" id="IPR015500">
    <property type="entry name" value="Peptidase_S8_subtilisin-rel"/>
</dbReference>
<dbReference type="PANTHER" id="PTHR43806">
    <property type="entry name" value="PEPTIDASE S8"/>
    <property type="match status" value="1"/>
</dbReference>
<dbReference type="InterPro" id="IPR023827">
    <property type="entry name" value="Peptidase_S8_Asp-AS"/>
</dbReference>
<evidence type="ECO:0000256" key="6">
    <source>
        <dbReference type="ARBA" id="ARBA00022801"/>
    </source>
</evidence>
<feature type="compositionally biased region" description="Basic and acidic residues" evidence="10">
    <location>
        <begin position="274"/>
        <end position="287"/>
    </location>
</feature>
<feature type="compositionally biased region" description="Low complexity" evidence="10">
    <location>
        <begin position="88"/>
        <end position="98"/>
    </location>
</feature>
<evidence type="ECO:0000256" key="2">
    <source>
        <dbReference type="ARBA" id="ARBA00022512"/>
    </source>
</evidence>
<dbReference type="EMBL" id="JBHUMJ010000002">
    <property type="protein sequence ID" value="MFD2701332.1"/>
    <property type="molecule type" value="Genomic_DNA"/>
</dbReference>
<accession>A0ABW5SR52</accession>
<dbReference type="Pfam" id="PF05922">
    <property type="entry name" value="Inhibitor_I9"/>
    <property type="match status" value="1"/>
</dbReference>
<proteinExistence type="inferred from homology"/>
<feature type="active site" description="Charge relay system" evidence="8">
    <location>
        <position position="242"/>
    </location>
</feature>
<feature type="region of interest" description="Disordered" evidence="10">
    <location>
        <begin position="263"/>
        <end position="304"/>
    </location>
</feature>
<evidence type="ECO:0000256" key="8">
    <source>
        <dbReference type="PROSITE-ProRule" id="PRU01240"/>
    </source>
</evidence>
<dbReference type="PANTHER" id="PTHR43806:SF65">
    <property type="entry name" value="SERINE PROTEASE APRX"/>
    <property type="match status" value="1"/>
</dbReference>
<evidence type="ECO:0000256" key="10">
    <source>
        <dbReference type="SAM" id="MobiDB-lite"/>
    </source>
</evidence>
<reference evidence="14" key="1">
    <citation type="journal article" date="2019" name="Int. J. Syst. Evol. Microbiol.">
        <title>The Global Catalogue of Microorganisms (GCM) 10K type strain sequencing project: providing services to taxonomists for standard genome sequencing and annotation.</title>
        <authorList>
            <consortium name="The Broad Institute Genomics Platform"/>
            <consortium name="The Broad Institute Genome Sequencing Center for Infectious Disease"/>
            <person name="Wu L."/>
            <person name="Ma J."/>
        </authorList>
    </citation>
    <scope>NUCLEOTIDE SEQUENCE [LARGE SCALE GENOMIC DNA]</scope>
    <source>
        <strain evidence="14">KCTC 33849</strain>
    </source>
</reference>
<dbReference type="Pfam" id="PF00404">
    <property type="entry name" value="Dockerin_1"/>
    <property type="match status" value="1"/>
</dbReference>
<dbReference type="Gene3D" id="3.40.50.200">
    <property type="entry name" value="Peptidase S8/S53 domain"/>
    <property type="match status" value="1"/>
</dbReference>
<evidence type="ECO:0000256" key="1">
    <source>
        <dbReference type="ARBA" id="ARBA00011073"/>
    </source>
</evidence>
<dbReference type="PROSITE" id="PS00136">
    <property type="entry name" value="SUBTILASE_ASP"/>
    <property type="match status" value="1"/>
</dbReference>
<dbReference type="InterPro" id="IPR003137">
    <property type="entry name" value="PA_domain"/>
</dbReference>
<dbReference type="SUPFAM" id="SSF49452">
    <property type="entry name" value="Starch-binding domain-like"/>
    <property type="match status" value="1"/>
</dbReference>
<evidence type="ECO:0000256" key="11">
    <source>
        <dbReference type="SAM" id="SignalP"/>
    </source>
</evidence>
<dbReference type="CDD" id="cd08547">
    <property type="entry name" value="Type_II_cohesin"/>
    <property type="match status" value="1"/>
</dbReference>
<evidence type="ECO:0000259" key="12">
    <source>
        <dbReference type="PROSITE" id="PS51766"/>
    </source>
</evidence>
<dbReference type="SUPFAM" id="SSF52025">
    <property type="entry name" value="PA domain"/>
    <property type="match status" value="1"/>
</dbReference>
<organism evidence="13 14">
    <name type="scientific">Paenibacillus shunpengii</name>
    <dbReference type="NCBI Taxonomy" id="2054424"/>
    <lineage>
        <taxon>Bacteria</taxon>
        <taxon>Bacillati</taxon>
        <taxon>Bacillota</taxon>
        <taxon>Bacilli</taxon>
        <taxon>Bacillales</taxon>
        <taxon>Paenibacillaceae</taxon>
        <taxon>Paenibacillus</taxon>
    </lineage>
</organism>
<feature type="chain" id="PRO_5045380035" evidence="11">
    <location>
        <begin position="28"/>
        <end position="1320"/>
    </location>
</feature>
<dbReference type="CDD" id="cd02133">
    <property type="entry name" value="PA_C5a_like"/>
    <property type="match status" value="1"/>
</dbReference>
<dbReference type="SUPFAM" id="SSF52743">
    <property type="entry name" value="Subtilisin-like"/>
    <property type="match status" value="1"/>
</dbReference>
<evidence type="ECO:0000313" key="13">
    <source>
        <dbReference type="EMBL" id="MFD2701332.1"/>
    </source>
</evidence>
<dbReference type="Pfam" id="PF02225">
    <property type="entry name" value="PA"/>
    <property type="match status" value="1"/>
</dbReference>
<protein>
    <submittedName>
        <fullName evidence="13">S8 family serine peptidase</fullName>
    </submittedName>
</protein>
<keyword evidence="3" id="KW-0964">Secreted</keyword>
<dbReference type="Pfam" id="PF00082">
    <property type="entry name" value="Peptidase_S8"/>
    <property type="match status" value="1"/>
</dbReference>
<dbReference type="SUPFAM" id="SSF63446">
    <property type="entry name" value="Type I dockerin domain"/>
    <property type="match status" value="1"/>
</dbReference>
<evidence type="ECO:0000256" key="3">
    <source>
        <dbReference type="ARBA" id="ARBA00022525"/>
    </source>
</evidence>
<dbReference type="PRINTS" id="PR00723">
    <property type="entry name" value="SUBTILISIN"/>
</dbReference>
<dbReference type="InterPro" id="IPR002105">
    <property type="entry name" value="Dockerin_1_rpt"/>
</dbReference>
<dbReference type="InterPro" id="IPR018247">
    <property type="entry name" value="EF_Hand_1_Ca_BS"/>
</dbReference>
<feature type="active site" description="Charge relay system" evidence="8">
    <location>
        <position position="285"/>
    </location>
</feature>
<dbReference type="InterPro" id="IPR050131">
    <property type="entry name" value="Peptidase_S8_subtilisin-like"/>
</dbReference>
<name>A0ABW5SR52_9BACL</name>
<dbReference type="PROSITE" id="PS51892">
    <property type="entry name" value="SUBTILASE"/>
    <property type="match status" value="1"/>
</dbReference>
<dbReference type="CDD" id="cd07474">
    <property type="entry name" value="Peptidases_S8_subtilisin_Vpr-like"/>
    <property type="match status" value="1"/>
</dbReference>
<sequence length="1320" mass="139805">MQSKPIRRRLMSLSVVSTLFLSTVFPAVVSGAEATNRKFDPSIFNVDESNLLSSIEGKSLNYNQKLEAMERSGGSTNSTPRSKPVPNSELSGLSSSQSAPQNFVPESDSTSTISVIVELSQDPVALHESKVTQGLSSSRSDQRSLIKKEQQSFASAAKRLNATIKTDYSVVFNGYAVDIRADQVESLLTLPGVKAVYPDSEMFATPLDSMTPNMDDSAPMIGSQQFWDIGYDGTGIKVGVLDTGIDYDHPSLRDAYKGGYDFIDNDDDPYETPPDPRDPDAQTDHGTHVAGTIAGRGNPLDPEGDTGWVKGVAYGADLYAYRVLGPGGSGPTSGVIEAIEQSVLDDMDVINLSLGSSINNEIDPASVALNNAALSGVVAVVANGNDGPDGYTLGSPGSAEIPISVGASAPVLNLPTVTGEGLIKSFGSLMTFSPDITPLEGQALEVVYAGLGTTGDFEDKDLTGKVALIQRGGISFTEKSVNAQAAGAVAALVYNNEPRNFGGTLGAPGDYIPTLSLSLEDGEALKSKIEAAPGYTITLNTEMKQDYIGDFSSRGPSLPNYIVKPDISAPGIAIRSSVPAYGGDYTDAYADFQGTSMAAPHIAGAAALLLDKDESLSHYEIKGLMTNNALKINDLYGNRHKHNEQGAGRIDLESTLEAKAVALVQETTTAVESREETPYETGLLSFGVLGEGAESSRTVDVSDVIGESSSYSVSTQWYGAEPGTLTVSENSISVPANGESSFDVSIAMNAEVPEGNYDGEIILTEAGGHQLQIPVNVYVGEPVKNPEVITELDPKYFSPNGDFVSDVTDVYYYASIDTNYISLDVYDLYTGDWVGVIDEVEDEIRSGEYVVENWDGTVSDYDLETEDSELEQGVYAVVPWIELNGELVGLFEHAYPFILDVEAPTSTLSDPQITVEGNIGTISGQIGEDLMIDALGSYSGIVIEAGYVVDGEWEYVEGTISGNGKFEVEVPIVEGQNEFEVYVYDLAGNGFLTPSYIVEYESDGEEPGEPTPGEISLTVEPSADEVGVNESFNLDIDFSEVEDLYSAQFSLTYDEDLVKGTTAPSVVLATYQEEQNPGVTPYVYEETTALGNGLAKTDYVITLVGLESGYTGDGALASFNFAGSSEGEYDFELSNIRALNSTSADIAVGDVTGATVTVTSDPSPGQYSITGSIDAEAFADSVDYSETWYQGADGVHKVVVEAVDSNGSVAGVGTVRADGTYTIEVIEGTYTVRVVVPGHITETAGVTVDGSETLNFGPLTAGDVNNDGAVNLVDLQLTAKEFGKTKGSAWPNAKASAADINRDSAVDLLDISYIIGNYEL</sequence>
<dbReference type="Gene3D" id="2.60.40.4130">
    <property type="match status" value="1"/>
</dbReference>
<keyword evidence="7 8" id="KW-0720">Serine protease</keyword>
<evidence type="ECO:0000256" key="4">
    <source>
        <dbReference type="ARBA" id="ARBA00022670"/>
    </source>
</evidence>
<dbReference type="InterPro" id="IPR016134">
    <property type="entry name" value="Dockerin_dom"/>
</dbReference>
<keyword evidence="6 8" id="KW-0378">Hydrolase</keyword>
<dbReference type="PROSITE" id="PS00018">
    <property type="entry name" value="EF_HAND_1"/>
    <property type="match status" value="1"/>
</dbReference>
<dbReference type="InterPro" id="IPR010259">
    <property type="entry name" value="S8pro/Inhibitor_I9"/>
</dbReference>
<feature type="active site" description="Charge relay system" evidence="8">
    <location>
        <position position="596"/>
    </location>
</feature>
<dbReference type="InterPro" id="IPR046450">
    <property type="entry name" value="PA_dom_sf"/>
</dbReference>
<dbReference type="PROSITE" id="PS00137">
    <property type="entry name" value="SUBTILASE_HIS"/>
    <property type="match status" value="1"/>
</dbReference>
<dbReference type="InterPro" id="IPR036439">
    <property type="entry name" value="Dockerin_dom_sf"/>
</dbReference>
<dbReference type="SUPFAM" id="SSF49384">
    <property type="entry name" value="Carbohydrate-binding domain"/>
    <property type="match status" value="1"/>
</dbReference>
<dbReference type="InterPro" id="IPR036852">
    <property type="entry name" value="Peptidase_S8/S53_dom_sf"/>
</dbReference>
<evidence type="ECO:0000256" key="9">
    <source>
        <dbReference type="RuleBase" id="RU003355"/>
    </source>
</evidence>
<keyword evidence="4 8" id="KW-0645">Protease</keyword>
<evidence type="ECO:0000313" key="14">
    <source>
        <dbReference type="Proteomes" id="UP001597540"/>
    </source>
</evidence>
<keyword evidence="2" id="KW-0134">Cell wall</keyword>
<dbReference type="PROSITE" id="PS00138">
    <property type="entry name" value="SUBTILASE_SER"/>
    <property type="match status" value="1"/>
</dbReference>
<dbReference type="InterPro" id="IPR023828">
    <property type="entry name" value="Peptidase_S8_Ser-AS"/>
</dbReference>
<dbReference type="InterPro" id="IPR000209">
    <property type="entry name" value="Peptidase_S8/S53_dom"/>
</dbReference>
<dbReference type="Proteomes" id="UP001597540">
    <property type="component" value="Unassembled WGS sequence"/>
</dbReference>
<dbReference type="RefSeq" id="WP_379262515.1">
    <property type="nucleotide sequence ID" value="NZ_JBHUMJ010000002.1"/>
</dbReference>
<keyword evidence="14" id="KW-1185">Reference proteome</keyword>
<evidence type="ECO:0000256" key="7">
    <source>
        <dbReference type="ARBA" id="ARBA00022825"/>
    </source>
</evidence>
<feature type="region of interest" description="Disordered" evidence="10">
    <location>
        <begin position="69"/>
        <end position="107"/>
    </location>
</feature>
<dbReference type="Gene3D" id="3.50.30.30">
    <property type="match status" value="1"/>
</dbReference>
<dbReference type="PROSITE" id="PS51766">
    <property type="entry name" value="DOCKERIN"/>
    <property type="match status" value="1"/>
</dbReference>
<dbReference type="InterPro" id="IPR008965">
    <property type="entry name" value="CBM2/CBM3_carb-bd_dom_sf"/>
</dbReference>